<evidence type="ECO:0000256" key="14">
    <source>
        <dbReference type="ARBA" id="ARBA00041063"/>
    </source>
</evidence>
<evidence type="ECO:0000256" key="10">
    <source>
        <dbReference type="ARBA" id="ARBA00023160"/>
    </source>
</evidence>
<keyword evidence="6" id="KW-0521">NADP</keyword>
<dbReference type="InterPro" id="IPR020904">
    <property type="entry name" value="Sc_DH/Rdtase_CS"/>
</dbReference>
<evidence type="ECO:0000256" key="4">
    <source>
        <dbReference type="ARBA" id="ARBA00022553"/>
    </source>
</evidence>
<dbReference type="Pfam" id="PF13561">
    <property type="entry name" value="adh_short_C2"/>
    <property type="match status" value="1"/>
</dbReference>
<comment type="subcellular location">
    <subcellularLocation>
        <location evidence="1">Peroxisome</location>
    </subcellularLocation>
</comment>
<comment type="catalytic activity">
    <reaction evidence="17">
        <text>(2E)-hexenoyl-CoA + NADPH + H(+) = hexanoyl-CoA + NADP(+)</text>
        <dbReference type="Rhea" id="RHEA:44956"/>
        <dbReference type="ChEBI" id="CHEBI:15378"/>
        <dbReference type="ChEBI" id="CHEBI:57783"/>
        <dbReference type="ChEBI" id="CHEBI:58349"/>
        <dbReference type="ChEBI" id="CHEBI:62077"/>
        <dbReference type="ChEBI" id="CHEBI:62620"/>
    </reaction>
    <physiologicalReaction direction="left-to-right" evidence="17">
        <dbReference type="Rhea" id="RHEA:44957"/>
    </physiologicalReaction>
</comment>
<evidence type="ECO:0000256" key="17">
    <source>
        <dbReference type="ARBA" id="ARBA00049108"/>
    </source>
</evidence>
<dbReference type="AlphaFoldDB" id="A0A1I0PEX8"/>
<dbReference type="GO" id="GO:0019166">
    <property type="term" value="F:trans-2-enoyl-CoA reductase (NADPH) activity"/>
    <property type="evidence" value="ECO:0007669"/>
    <property type="project" value="UniProtKB-EC"/>
</dbReference>
<keyword evidence="5" id="KW-0276">Fatty acid metabolism</keyword>
<evidence type="ECO:0000256" key="8">
    <source>
        <dbReference type="ARBA" id="ARBA00023098"/>
    </source>
</evidence>
<reference evidence="23" key="1">
    <citation type="submission" date="2016-10" db="EMBL/GenBank/DDBJ databases">
        <authorList>
            <person name="Varghese N."/>
        </authorList>
    </citation>
    <scope>NUCLEOTIDE SEQUENCE [LARGE SCALE GENOMIC DNA]</scope>
    <source>
        <strain evidence="23">CGMCC 1.12284</strain>
    </source>
</reference>
<dbReference type="eggNOG" id="arCOG01259">
    <property type="taxonomic scope" value="Archaea"/>
</dbReference>
<comment type="catalytic activity">
    <reaction evidence="20">
        <text>(2E)-octenoyl-CoA + NADPH + H(+) = octanoyl-CoA + NADP(+)</text>
        <dbReference type="Rhea" id="RHEA:44952"/>
        <dbReference type="ChEBI" id="CHEBI:15378"/>
        <dbReference type="ChEBI" id="CHEBI:57386"/>
        <dbReference type="ChEBI" id="CHEBI:57783"/>
        <dbReference type="ChEBI" id="CHEBI:58349"/>
        <dbReference type="ChEBI" id="CHEBI:62242"/>
    </reaction>
    <physiologicalReaction direction="left-to-right" evidence="20">
        <dbReference type="Rhea" id="RHEA:44953"/>
    </physiologicalReaction>
</comment>
<keyword evidence="10" id="KW-0275">Fatty acid biosynthesis</keyword>
<comment type="catalytic activity">
    <reaction evidence="19">
        <text>(2E)-decenoyl-CoA + NADPH + H(+) = decanoyl-CoA + NADP(+)</text>
        <dbReference type="Rhea" id="RHEA:44960"/>
        <dbReference type="ChEBI" id="CHEBI:15378"/>
        <dbReference type="ChEBI" id="CHEBI:57783"/>
        <dbReference type="ChEBI" id="CHEBI:58349"/>
        <dbReference type="ChEBI" id="CHEBI:61406"/>
        <dbReference type="ChEBI" id="CHEBI:61430"/>
    </reaction>
    <physiologicalReaction direction="left-to-right" evidence="19">
        <dbReference type="Rhea" id="RHEA:44961"/>
    </physiologicalReaction>
</comment>
<keyword evidence="7" id="KW-0560">Oxidoreductase</keyword>
<dbReference type="SMART" id="SM00822">
    <property type="entry name" value="PKS_KR"/>
    <property type="match status" value="1"/>
</dbReference>
<evidence type="ECO:0000256" key="1">
    <source>
        <dbReference type="ARBA" id="ARBA00004275"/>
    </source>
</evidence>
<gene>
    <name evidence="22" type="ORF">SAMN05216285_2502</name>
</gene>
<dbReference type="PANTHER" id="PTHR24317:SF7">
    <property type="entry name" value="PEROXISOMAL TRANS-2-ENOYL-COA REDUCTASE"/>
    <property type="match status" value="1"/>
</dbReference>
<dbReference type="InterPro" id="IPR052388">
    <property type="entry name" value="Peroxisomal_t2-enoyl-CoA_red"/>
</dbReference>
<evidence type="ECO:0000256" key="19">
    <source>
        <dbReference type="ARBA" id="ARBA00049386"/>
    </source>
</evidence>
<dbReference type="RefSeq" id="WP_049988915.1">
    <property type="nucleotide sequence ID" value="NZ_FOIS01000003.1"/>
</dbReference>
<protein>
    <recommendedName>
        <fullName evidence="14">Peroxisomal trans-2-enoyl-CoA reductase</fullName>
        <ecNumber evidence="13">1.3.1.38</ecNumber>
    </recommendedName>
</protein>
<evidence type="ECO:0000256" key="7">
    <source>
        <dbReference type="ARBA" id="ARBA00023002"/>
    </source>
</evidence>
<sequence>MHDSDFDVAGRTAIVTGASQGIGRAIAETLATGGANVAICSRSMDRVGPVAEEINDADDADGQAIAVECNVRERDQVQRLVDETVAEFGDIDVLVNNAGGEFVAPFEEISANGWQTIVDLNLNSTVHCTQLAGEVMREGSGGIIVNLSSVNGQHAAPGESHYGASKAAIIRLTETLAVEWAEHGIRVNCVAPGLIQTPGVAETLGIDSEAMPPREATDRRIGHAEEIADVVRFLASPAASFMNGETITAKGVPRAGNSMSQDLGLED</sequence>
<evidence type="ECO:0000256" key="3">
    <source>
        <dbReference type="ARBA" id="ARBA00022516"/>
    </source>
</evidence>
<evidence type="ECO:0000313" key="23">
    <source>
        <dbReference type="Proteomes" id="UP000183275"/>
    </source>
</evidence>
<evidence type="ECO:0000256" key="18">
    <source>
        <dbReference type="ARBA" id="ARBA00049251"/>
    </source>
</evidence>
<organism evidence="22 23">
    <name type="scientific">Natrinema salifodinae</name>
    <dbReference type="NCBI Taxonomy" id="1202768"/>
    <lineage>
        <taxon>Archaea</taxon>
        <taxon>Methanobacteriati</taxon>
        <taxon>Methanobacteriota</taxon>
        <taxon>Stenosarchaea group</taxon>
        <taxon>Halobacteria</taxon>
        <taxon>Halobacteriales</taxon>
        <taxon>Natrialbaceae</taxon>
        <taxon>Natrinema</taxon>
    </lineage>
</organism>
<evidence type="ECO:0000313" key="22">
    <source>
        <dbReference type="EMBL" id="SEW12998.1"/>
    </source>
</evidence>
<dbReference type="OrthoDB" id="24596at2157"/>
<evidence type="ECO:0000256" key="15">
    <source>
        <dbReference type="ARBA" id="ARBA00047570"/>
    </source>
</evidence>
<dbReference type="SUPFAM" id="SSF51735">
    <property type="entry name" value="NAD(P)-binding Rossmann-fold domains"/>
    <property type="match status" value="1"/>
</dbReference>
<feature type="domain" description="Ketoreductase" evidence="21">
    <location>
        <begin position="11"/>
        <end position="183"/>
    </location>
</feature>
<keyword evidence="3" id="KW-0444">Lipid biosynthesis</keyword>
<evidence type="ECO:0000256" key="5">
    <source>
        <dbReference type="ARBA" id="ARBA00022832"/>
    </source>
</evidence>
<dbReference type="InterPro" id="IPR002347">
    <property type="entry name" value="SDR_fam"/>
</dbReference>
<dbReference type="PRINTS" id="PR00081">
    <property type="entry name" value="GDHRDH"/>
</dbReference>
<comment type="catalytic activity">
    <reaction evidence="18">
        <text>a (2E)-enoyl-CoA + NADPH + H(+) = a 2,3-saturated acyl-CoA + NADP(+)</text>
        <dbReference type="Rhea" id="RHEA:33763"/>
        <dbReference type="ChEBI" id="CHEBI:15378"/>
        <dbReference type="ChEBI" id="CHEBI:57783"/>
        <dbReference type="ChEBI" id="CHEBI:58349"/>
        <dbReference type="ChEBI" id="CHEBI:58856"/>
        <dbReference type="ChEBI" id="CHEBI:65111"/>
        <dbReference type="EC" id="1.3.1.38"/>
    </reaction>
    <physiologicalReaction direction="left-to-right" evidence="18">
        <dbReference type="Rhea" id="RHEA:33764"/>
    </physiologicalReaction>
</comment>
<keyword evidence="4" id="KW-0597">Phosphoprotein</keyword>
<evidence type="ECO:0000256" key="9">
    <source>
        <dbReference type="ARBA" id="ARBA00023140"/>
    </source>
</evidence>
<dbReference type="EC" id="1.3.1.38" evidence="13"/>
<dbReference type="InterPro" id="IPR036291">
    <property type="entry name" value="NAD(P)-bd_dom_sf"/>
</dbReference>
<name>A0A1I0PEX8_9EURY</name>
<dbReference type="Gene3D" id="3.40.50.720">
    <property type="entry name" value="NAD(P)-binding Rossmann-like Domain"/>
    <property type="match status" value="1"/>
</dbReference>
<dbReference type="PANTHER" id="PTHR24317">
    <property type="entry name" value="PEROXISOMAL TRANS-2-ENOYL-COA REDUCTASE"/>
    <property type="match status" value="1"/>
</dbReference>
<comment type="pathway">
    <text evidence="2">Lipid metabolism.</text>
</comment>
<accession>A0A1I0PEX8</accession>
<comment type="catalytic activity">
    <reaction evidence="16">
        <text>(2E)-tetradecenoyl-CoA + NADPH + H(+) = tetradecanoyl-CoA + NADP(+)</text>
        <dbReference type="Rhea" id="RHEA:44968"/>
        <dbReference type="ChEBI" id="CHEBI:15378"/>
        <dbReference type="ChEBI" id="CHEBI:57385"/>
        <dbReference type="ChEBI" id="CHEBI:57783"/>
        <dbReference type="ChEBI" id="CHEBI:58349"/>
        <dbReference type="ChEBI" id="CHEBI:61405"/>
    </reaction>
    <physiologicalReaction direction="left-to-right" evidence="16">
        <dbReference type="Rhea" id="RHEA:44969"/>
    </physiologicalReaction>
</comment>
<dbReference type="PROSITE" id="PS00061">
    <property type="entry name" value="ADH_SHORT"/>
    <property type="match status" value="1"/>
</dbReference>
<dbReference type="Proteomes" id="UP000183275">
    <property type="component" value="Unassembled WGS sequence"/>
</dbReference>
<dbReference type="FunFam" id="3.40.50.720:FF:000084">
    <property type="entry name" value="Short-chain dehydrogenase reductase"/>
    <property type="match status" value="1"/>
</dbReference>
<evidence type="ECO:0000256" key="6">
    <source>
        <dbReference type="ARBA" id="ARBA00022857"/>
    </source>
</evidence>
<keyword evidence="8" id="KW-0443">Lipid metabolism</keyword>
<evidence type="ECO:0000256" key="16">
    <source>
        <dbReference type="ARBA" id="ARBA00048686"/>
    </source>
</evidence>
<dbReference type="NCBIfam" id="NF005559">
    <property type="entry name" value="PRK07231.1"/>
    <property type="match status" value="1"/>
</dbReference>
<keyword evidence="23" id="KW-1185">Reference proteome</keyword>
<dbReference type="GO" id="GO:0006633">
    <property type="term" value="P:fatty acid biosynthetic process"/>
    <property type="evidence" value="ECO:0007669"/>
    <property type="project" value="UniProtKB-KW"/>
</dbReference>
<dbReference type="EMBL" id="FOIS01000003">
    <property type="protein sequence ID" value="SEW12998.1"/>
    <property type="molecule type" value="Genomic_DNA"/>
</dbReference>
<evidence type="ECO:0000256" key="13">
    <source>
        <dbReference type="ARBA" id="ARBA00038849"/>
    </source>
</evidence>
<proteinExistence type="predicted"/>
<keyword evidence="9" id="KW-0576">Peroxisome</keyword>
<evidence type="ECO:0000256" key="2">
    <source>
        <dbReference type="ARBA" id="ARBA00005189"/>
    </source>
</evidence>
<evidence type="ECO:0000256" key="12">
    <source>
        <dbReference type="ARBA" id="ARBA00038622"/>
    </source>
</evidence>
<evidence type="ECO:0000259" key="21">
    <source>
        <dbReference type="SMART" id="SM00822"/>
    </source>
</evidence>
<comment type="subunit">
    <text evidence="12">Interacts with PEX5, probably required to target it into peroxisomes.</text>
</comment>
<dbReference type="InterPro" id="IPR057326">
    <property type="entry name" value="KR_dom"/>
</dbReference>
<evidence type="ECO:0000256" key="11">
    <source>
        <dbReference type="ARBA" id="ARBA00037124"/>
    </source>
</evidence>
<comment type="catalytic activity">
    <reaction evidence="15">
        <text>(2E)-dodecenoyl-CoA + NADPH + H(+) = dodecanoyl-CoA + NADP(+)</text>
        <dbReference type="Rhea" id="RHEA:44964"/>
        <dbReference type="ChEBI" id="CHEBI:15378"/>
        <dbReference type="ChEBI" id="CHEBI:57330"/>
        <dbReference type="ChEBI" id="CHEBI:57375"/>
        <dbReference type="ChEBI" id="CHEBI:57783"/>
        <dbReference type="ChEBI" id="CHEBI:58349"/>
    </reaction>
    <physiologicalReaction direction="left-to-right" evidence="15">
        <dbReference type="Rhea" id="RHEA:44965"/>
    </physiologicalReaction>
</comment>
<evidence type="ECO:0000256" key="20">
    <source>
        <dbReference type="ARBA" id="ARBA00049559"/>
    </source>
</evidence>
<dbReference type="STRING" id="1202768.SAMN05216285_2502"/>
<comment type="function">
    <text evidence="11">Participates in chain elongation of fatty acids. Catalyzes the reduction of trans-2-enoyl-CoAs of varying chain lengths from 6:1 to 16:1, having maximum activity with 10:1 CoA. Has no 2,4-dienoyl-CoA reductase activity.</text>
</comment>
<dbReference type="PRINTS" id="PR00080">
    <property type="entry name" value="SDRFAMILY"/>
</dbReference>